<dbReference type="Proteomes" id="UP000801428">
    <property type="component" value="Unassembled WGS sequence"/>
</dbReference>
<dbReference type="PROSITE" id="PS50088">
    <property type="entry name" value="ANK_REPEAT"/>
    <property type="match status" value="1"/>
</dbReference>
<proteinExistence type="predicted"/>
<sequence>MALLRLPTEIFEQIIGELAKAESDDLAASCLVGHRLVCHTFNTFIIDNICAQEGRRKLRVDSDTEHMYRLGLFVTEILHWKVVHGFHSHVLVWSVAVAANELVCSRGKLSPEAAKSLHSEYAAKLCEVVKGFGFERLTTLVSDHEGWHQMSPYHMRCLAGAANEGFKFTSRDLGTLRGVLFDKEFVNPNILEAVVAANQAHKVHELLEWIRNNVRDKKESGNWDEMRNAGRVIAEALRVAIRMSRDKMAFTIIEYLKKYWHPLGRSINWSLVGKMFEDCLEHGNTALFATILFWQRSGVLPESPGPSMMFTITKGEFCFVLKRGLPILIRHILKTRMIDPNMVKNAERPFSGETALWLALSARNYKMAKVLVDEGADIDHVLPGTKNSAYWQAREQGNGDDQYHLLKWGADFRPMVEHGKPWSEEDKAITHEDCLIYLRGHSRKEFRDWIVGYRRKRREDDDWYY</sequence>
<organism evidence="2 3">
    <name type="scientific">Curvularia kusanoi</name>
    <name type="common">Cochliobolus kusanoi</name>
    <dbReference type="NCBI Taxonomy" id="90978"/>
    <lineage>
        <taxon>Eukaryota</taxon>
        <taxon>Fungi</taxon>
        <taxon>Dikarya</taxon>
        <taxon>Ascomycota</taxon>
        <taxon>Pezizomycotina</taxon>
        <taxon>Dothideomycetes</taxon>
        <taxon>Pleosporomycetidae</taxon>
        <taxon>Pleosporales</taxon>
        <taxon>Pleosporineae</taxon>
        <taxon>Pleosporaceae</taxon>
        <taxon>Curvularia</taxon>
    </lineage>
</organism>
<keyword evidence="3" id="KW-1185">Reference proteome</keyword>
<protein>
    <recommendedName>
        <fullName evidence="4">Ankyrin repeat protein</fullName>
    </recommendedName>
</protein>
<dbReference type="InterPro" id="IPR036770">
    <property type="entry name" value="Ankyrin_rpt-contain_sf"/>
</dbReference>
<evidence type="ECO:0000313" key="3">
    <source>
        <dbReference type="Proteomes" id="UP000801428"/>
    </source>
</evidence>
<evidence type="ECO:0000256" key="1">
    <source>
        <dbReference type="PROSITE-ProRule" id="PRU00023"/>
    </source>
</evidence>
<dbReference type="SMART" id="SM00248">
    <property type="entry name" value="ANK"/>
    <property type="match status" value="1"/>
</dbReference>
<gene>
    <name evidence="2" type="ORF">E8E13_003652</name>
</gene>
<reference evidence="2" key="1">
    <citation type="submission" date="2019-04" db="EMBL/GenBank/DDBJ databases">
        <title>Sequencing of skin fungus with MAO and IRED activity.</title>
        <authorList>
            <person name="Marsaioli A.J."/>
            <person name="Bonatto J.M.C."/>
            <person name="Reis Junior O."/>
        </authorList>
    </citation>
    <scope>NUCLEOTIDE SEQUENCE</scope>
    <source>
        <strain evidence="2">30M1</strain>
    </source>
</reference>
<keyword evidence="1" id="KW-0040">ANK repeat</keyword>
<dbReference type="OrthoDB" id="341259at2759"/>
<dbReference type="EMBL" id="SWKU01000019">
    <property type="protein sequence ID" value="KAF2998498.1"/>
    <property type="molecule type" value="Genomic_DNA"/>
</dbReference>
<dbReference type="InterPro" id="IPR002110">
    <property type="entry name" value="Ankyrin_rpt"/>
</dbReference>
<comment type="caution">
    <text evidence="2">The sequence shown here is derived from an EMBL/GenBank/DDBJ whole genome shotgun (WGS) entry which is preliminary data.</text>
</comment>
<accession>A0A9P4TAF8</accession>
<evidence type="ECO:0008006" key="4">
    <source>
        <dbReference type="Google" id="ProtNLM"/>
    </source>
</evidence>
<feature type="repeat" description="ANK" evidence="1">
    <location>
        <begin position="351"/>
        <end position="379"/>
    </location>
</feature>
<name>A0A9P4TAF8_CURKU</name>
<dbReference type="SUPFAM" id="SSF48403">
    <property type="entry name" value="Ankyrin repeat"/>
    <property type="match status" value="1"/>
</dbReference>
<dbReference type="AlphaFoldDB" id="A0A9P4TAF8"/>
<evidence type="ECO:0000313" key="2">
    <source>
        <dbReference type="EMBL" id="KAF2998498.1"/>
    </source>
</evidence>
<dbReference type="PROSITE" id="PS50297">
    <property type="entry name" value="ANK_REP_REGION"/>
    <property type="match status" value="1"/>
</dbReference>
<dbReference type="Gene3D" id="1.25.40.20">
    <property type="entry name" value="Ankyrin repeat-containing domain"/>
    <property type="match status" value="1"/>
</dbReference>
<dbReference type="Pfam" id="PF00023">
    <property type="entry name" value="Ank"/>
    <property type="match status" value="1"/>
</dbReference>